<comment type="caution">
    <text evidence="8">The sequence shown here is derived from an EMBL/GenBank/DDBJ whole genome shotgun (WGS) entry which is preliminary data.</text>
</comment>
<dbReference type="PANTHER" id="PTHR30518:SF2">
    <property type="entry name" value="ENDOLYTIC MUREIN TRANSGLYCOSYLASE"/>
    <property type="match status" value="1"/>
</dbReference>
<evidence type="ECO:0000313" key="9">
    <source>
        <dbReference type="Proteomes" id="UP000004295"/>
    </source>
</evidence>
<dbReference type="GO" id="GO:0008932">
    <property type="term" value="F:lytic endotransglycosylase activity"/>
    <property type="evidence" value="ECO:0007669"/>
    <property type="project" value="UniProtKB-UniRule"/>
</dbReference>
<dbReference type="STRING" id="553175.POREN0001_0571"/>
<dbReference type="GO" id="GO:0009252">
    <property type="term" value="P:peptidoglycan biosynthetic process"/>
    <property type="evidence" value="ECO:0007669"/>
    <property type="project" value="UniProtKB-UniRule"/>
</dbReference>
<comment type="catalytic activity">
    <reaction evidence="7">
        <text>a peptidoglycan chain = a peptidoglycan chain with N-acetyl-1,6-anhydromuramyl-[peptide] at the reducing end + a peptidoglycan chain with N-acetylglucosamine at the non-reducing end.</text>
        <dbReference type="EC" id="4.2.2.29"/>
    </reaction>
</comment>
<dbReference type="NCBIfam" id="TIGR00247">
    <property type="entry name" value="endolytic transglycosylase MltG"/>
    <property type="match status" value="1"/>
</dbReference>
<dbReference type="GO" id="GO:0005886">
    <property type="term" value="C:plasma membrane"/>
    <property type="evidence" value="ECO:0007669"/>
    <property type="project" value="UniProtKB-SubCell"/>
</dbReference>
<dbReference type="eggNOG" id="COG1559">
    <property type="taxonomic scope" value="Bacteria"/>
</dbReference>
<comment type="function">
    <text evidence="7">Functions as a peptidoglycan terminase that cleaves nascent peptidoglycan strands endolytically to terminate their elongation.</text>
</comment>
<protein>
    <recommendedName>
        <fullName evidence="7">Endolytic murein transglycosylase</fullName>
        <ecNumber evidence="7">4.2.2.29</ecNumber>
    </recommendedName>
    <alternativeName>
        <fullName evidence="7">Peptidoglycan lytic transglycosylase</fullName>
    </alternativeName>
    <alternativeName>
        <fullName evidence="7">Peptidoglycan polymerization terminase</fullName>
    </alternativeName>
</protein>
<evidence type="ECO:0000256" key="1">
    <source>
        <dbReference type="ARBA" id="ARBA00022475"/>
    </source>
</evidence>
<feature type="site" description="Important for catalytic activity" evidence="7">
    <location>
        <position position="226"/>
    </location>
</feature>
<evidence type="ECO:0000256" key="3">
    <source>
        <dbReference type="ARBA" id="ARBA00022989"/>
    </source>
</evidence>
<name>C3J8Q2_POREA</name>
<dbReference type="Gene3D" id="3.30.160.60">
    <property type="entry name" value="Classic Zinc Finger"/>
    <property type="match status" value="1"/>
</dbReference>
<reference evidence="8 9" key="1">
    <citation type="submission" date="2009-04" db="EMBL/GenBank/DDBJ databases">
        <authorList>
            <person name="Sebastian Y."/>
            <person name="Madupu R."/>
            <person name="Durkin A.S."/>
            <person name="Torralba M."/>
            <person name="Methe B."/>
            <person name="Sutton G.G."/>
            <person name="Strausberg R.L."/>
            <person name="Nelson K.E."/>
        </authorList>
    </citation>
    <scope>NUCLEOTIDE SEQUENCE [LARGE SCALE GENOMIC DNA]</scope>
    <source>
        <strain evidence="9">ATCC 35406 / BCRC 14492 / JCM 8526 / NCTC 13058 / HG 370</strain>
    </source>
</reference>
<evidence type="ECO:0000256" key="2">
    <source>
        <dbReference type="ARBA" id="ARBA00022692"/>
    </source>
</evidence>
<gene>
    <name evidence="7" type="primary">mltG</name>
    <name evidence="8" type="ORF">POREN0001_0571</name>
</gene>
<proteinExistence type="inferred from homology"/>
<feature type="transmembrane region" description="Helical" evidence="7">
    <location>
        <begin position="15"/>
        <end position="37"/>
    </location>
</feature>
<dbReference type="GO" id="GO:0071555">
    <property type="term" value="P:cell wall organization"/>
    <property type="evidence" value="ECO:0007669"/>
    <property type="project" value="UniProtKB-KW"/>
</dbReference>
<keyword evidence="5 7" id="KW-0456">Lyase</keyword>
<keyword evidence="6 7" id="KW-0961">Cell wall biogenesis/degradation</keyword>
<keyword evidence="2 7" id="KW-0812">Transmembrane</keyword>
<dbReference type="HAMAP" id="MF_02065">
    <property type="entry name" value="MltG"/>
    <property type="match status" value="1"/>
</dbReference>
<dbReference type="EC" id="4.2.2.29" evidence="7"/>
<dbReference type="AlphaFoldDB" id="C3J8Q2"/>
<keyword evidence="4 7" id="KW-0472">Membrane</keyword>
<sequence length="350" mass="40177">MDRRKVHRRRVRRTLLTTLLIIVVLAIVGVIGLYRFAPIGKSGEGMYVYVTENTTADDVLQQIEKRILVRYPGVLHRVAPWVLRTKGQLQSGRYRIEPSMSLHTFFATLTSGEESLVTLQITRGIRTQEELIKTLTGELRMKPESLRERLQDLQFCTSLGVDTITIRTLFMPSEYKVRWDISPDSLVALFHDQYKKFWTDERKRLATEAGFSPAEIITLASIVQEESAKKDEHSTIAGLYINRIREGMKLQADPTARYAYGDFAVKRIGQIQLSADSPYNTYKVKGLPPGPICYPEQSTIDSVLHYKKHDYIYMCARADFSGYHAFASNYMEHKRNAKAYQAELDKRAIK</sequence>
<dbReference type="Proteomes" id="UP000004295">
    <property type="component" value="Unassembled WGS sequence"/>
</dbReference>
<comment type="similarity">
    <text evidence="7">Belongs to the transglycosylase MltG family.</text>
</comment>
<dbReference type="Gene3D" id="3.30.1490.480">
    <property type="entry name" value="Endolytic murein transglycosylase"/>
    <property type="match status" value="1"/>
</dbReference>
<evidence type="ECO:0000256" key="7">
    <source>
        <dbReference type="HAMAP-Rule" id="MF_02065"/>
    </source>
</evidence>
<dbReference type="Pfam" id="PF02618">
    <property type="entry name" value="YceG"/>
    <property type="match status" value="1"/>
</dbReference>
<keyword evidence="3 7" id="KW-1133">Transmembrane helix</keyword>
<dbReference type="PANTHER" id="PTHR30518">
    <property type="entry name" value="ENDOLYTIC MUREIN TRANSGLYCOSYLASE"/>
    <property type="match status" value="1"/>
</dbReference>
<comment type="subcellular location">
    <subcellularLocation>
        <location evidence="7">Cell membrane</location>
        <topology evidence="7">Single-pass membrane protein</topology>
    </subcellularLocation>
</comment>
<dbReference type="InterPro" id="IPR003770">
    <property type="entry name" value="MLTG-like"/>
</dbReference>
<evidence type="ECO:0000256" key="4">
    <source>
        <dbReference type="ARBA" id="ARBA00023136"/>
    </source>
</evidence>
<evidence type="ECO:0000256" key="6">
    <source>
        <dbReference type="ARBA" id="ARBA00023316"/>
    </source>
</evidence>
<keyword evidence="1 7" id="KW-1003">Cell membrane</keyword>
<accession>C3J8Q2</accession>
<evidence type="ECO:0000256" key="5">
    <source>
        <dbReference type="ARBA" id="ARBA00023239"/>
    </source>
</evidence>
<organism evidence="8 9">
    <name type="scientific">Porphyromonas endodontalis (strain ATCC 35406 / DSM 24491 / JCM 8526 / CCUG 16442 / BCRC 14492 / NCTC 13058 / HG 370)</name>
    <name type="common">Bacteroides endodontalis</name>
    <dbReference type="NCBI Taxonomy" id="553175"/>
    <lineage>
        <taxon>Bacteria</taxon>
        <taxon>Pseudomonadati</taxon>
        <taxon>Bacteroidota</taxon>
        <taxon>Bacteroidia</taxon>
        <taxon>Bacteroidales</taxon>
        <taxon>Porphyromonadaceae</taxon>
        <taxon>Porphyromonas</taxon>
    </lineage>
</organism>
<evidence type="ECO:0000313" key="8">
    <source>
        <dbReference type="EMBL" id="EEN83465.1"/>
    </source>
</evidence>
<keyword evidence="9" id="KW-1185">Reference proteome</keyword>
<dbReference type="EMBL" id="ACNN01000007">
    <property type="protein sequence ID" value="EEN83465.1"/>
    <property type="molecule type" value="Genomic_DNA"/>
</dbReference>